<dbReference type="AlphaFoldDB" id="A0A423CZ98"/>
<gene>
    <name evidence="1" type="ORF">BHU25_22370</name>
</gene>
<protein>
    <recommendedName>
        <fullName evidence="3">SMI1/KNR4 family protein</fullName>
    </recommendedName>
</protein>
<dbReference type="SUPFAM" id="SSF160631">
    <property type="entry name" value="SMI1/KNR4-like"/>
    <property type="match status" value="1"/>
</dbReference>
<keyword evidence="2" id="KW-1185">Reference proteome</keyword>
<name>A0A423CZ98_9PSED</name>
<reference evidence="1 2" key="1">
    <citation type="submission" date="2016-10" db="EMBL/GenBank/DDBJ databases">
        <title>Comparative genome analysis of multiple Pseudomonas spp. focuses on biocontrol and plant growth promoting traits.</title>
        <authorList>
            <person name="Tao X.-Y."/>
            <person name="Taylor C.G."/>
        </authorList>
    </citation>
    <scope>NUCLEOTIDE SEQUENCE [LARGE SCALE GENOMIC DNA]</scope>
    <source>
        <strain evidence="1 2">15D11</strain>
    </source>
</reference>
<comment type="caution">
    <text evidence="1">The sequence shown here is derived from an EMBL/GenBank/DDBJ whole genome shotgun (WGS) entry which is preliminary data.</text>
</comment>
<proteinExistence type="predicted"/>
<sequence>MFQDLKDSAPHSNMLNKLQPVASSMLAHLSECYPSLPEDYSAFLKEFGSGAVGAEQPLFILYDGLLAPDEIYDAQSATALDGILLFGDDMQGYCAGFDTDNAWQVVEIDPLDGQAHVVAASFQEYLRGMLD</sequence>
<accession>A0A423CZ98</accession>
<dbReference type="Gene3D" id="3.40.1580.10">
    <property type="entry name" value="SMI1/KNR4-like"/>
    <property type="match status" value="1"/>
</dbReference>
<organism evidence="1 2">
    <name type="scientific">Pseudomonas vranovensis</name>
    <dbReference type="NCBI Taxonomy" id="321661"/>
    <lineage>
        <taxon>Bacteria</taxon>
        <taxon>Pseudomonadati</taxon>
        <taxon>Pseudomonadota</taxon>
        <taxon>Gammaproteobacteria</taxon>
        <taxon>Pseudomonadales</taxon>
        <taxon>Pseudomonadaceae</taxon>
        <taxon>Pseudomonas</taxon>
    </lineage>
</organism>
<dbReference type="EMBL" id="MOAM01000035">
    <property type="protein sequence ID" value="ROL64629.1"/>
    <property type="molecule type" value="Genomic_DNA"/>
</dbReference>
<evidence type="ECO:0008006" key="3">
    <source>
        <dbReference type="Google" id="ProtNLM"/>
    </source>
</evidence>
<dbReference type="RefSeq" id="WP_123567490.1">
    <property type="nucleotide sequence ID" value="NZ_MOAM01000035.1"/>
</dbReference>
<dbReference type="InterPro" id="IPR037883">
    <property type="entry name" value="Knr4/Smi1-like_sf"/>
</dbReference>
<dbReference type="Pfam" id="PF14568">
    <property type="entry name" value="SUKH_6"/>
    <property type="match status" value="1"/>
</dbReference>
<evidence type="ECO:0000313" key="1">
    <source>
        <dbReference type="EMBL" id="ROL64629.1"/>
    </source>
</evidence>
<dbReference type="Proteomes" id="UP000285286">
    <property type="component" value="Unassembled WGS sequence"/>
</dbReference>
<evidence type="ECO:0000313" key="2">
    <source>
        <dbReference type="Proteomes" id="UP000285286"/>
    </source>
</evidence>